<protein>
    <submittedName>
        <fullName evidence="9">ComEC family competence protein</fullName>
    </submittedName>
</protein>
<reference evidence="9" key="1">
    <citation type="submission" date="2019-01" db="EMBL/GenBank/DDBJ databases">
        <title>Genomic signatures and co-occurrence patterns of the ultra-small Saccharimodia (Patescibacteria phylum) suggest a symbiotic lifestyle.</title>
        <authorList>
            <person name="Lemos L."/>
            <person name="Medeiros J."/>
            <person name="Andreote F."/>
            <person name="Fernandes G."/>
            <person name="Varani A."/>
            <person name="Oliveira G."/>
            <person name="Pylro V."/>
        </authorList>
    </citation>
    <scope>NUCLEOTIDE SEQUENCE [LARGE SCALE GENOMIC DNA]</scope>
    <source>
        <strain evidence="9">AMD02</strain>
    </source>
</reference>
<keyword evidence="4 6" id="KW-1133">Transmembrane helix</keyword>
<feature type="transmembrane region" description="Helical" evidence="6">
    <location>
        <begin position="389"/>
        <end position="411"/>
    </location>
</feature>
<evidence type="ECO:0000256" key="3">
    <source>
        <dbReference type="ARBA" id="ARBA00022692"/>
    </source>
</evidence>
<evidence type="ECO:0000313" key="10">
    <source>
        <dbReference type="Proteomes" id="UP000289257"/>
    </source>
</evidence>
<dbReference type="Pfam" id="PF03772">
    <property type="entry name" value="Competence"/>
    <property type="match status" value="1"/>
</dbReference>
<feature type="transmembrane region" description="Helical" evidence="6">
    <location>
        <begin position="57"/>
        <end position="77"/>
    </location>
</feature>
<feature type="transmembrane region" description="Helical" evidence="6">
    <location>
        <begin position="361"/>
        <end position="383"/>
    </location>
</feature>
<evidence type="ECO:0000256" key="5">
    <source>
        <dbReference type="ARBA" id="ARBA00023136"/>
    </source>
</evidence>
<keyword evidence="5 6" id="KW-0472">Membrane</keyword>
<evidence type="ECO:0000259" key="8">
    <source>
        <dbReference type="Pfam" id="PF13567"/>
    </source>
</evidence>
<name>A0A4Q0AGX8_9BACT</name>
<evidence type="ECO:0000259" key="7">
    <source>
        <dbReference type="Pfam" id="PF03772"/>
    </source>
</evidence>
<feature type="domain" description="DUF4131" evidence="8">
    <location>
        <begin position="33"/>
        <end position="149"/>
    </location>
</feature>
<gene>
    <name evidence="9" type="ORF">EOT05_00510</name>
</gene>
<dbReference type="PANTHER" id="PTHR30619:SF1">
    <property type="entry name" value="RECOMBINATION PROTEIN 2"/>
    <property type="match status" value="1"/>
</dbReference>
<comment type="subcellular location">
    <subcellularLocation>
        <location evidence="1">Cell membrane</location>
        <topology evidence="1">Multi-pass membrane protein</topology>
    </subcellularLocation>
</comment>
<dbReference type="InterPro" id="IPR025405">
    <property type="entry name" value="DUF4131"/>
</dbReference>
<evidence type="ECO:0000256" key="4">
    <source>
        <dbReference type="ARBA" id="ARBA00022989"/>
    </source>
</evidence>
<keyword evidence="2" id="KW-1003">Cell membrane</keyword>
<dbReference type="GO" id="GO:0005886">
    <property type="term" value="C:plasma membrane"/>
    <property type="evidence" value="ECO:0007669"/>
    <property type="project" value="UniProtKB-SubCell"/>
</dbReference>
<dbReference type="Proteomes" id="UP000289257">
    <property type="component" value="Unassembled WGS sequence"/>
</dbReference>
<keyword evidence="3 6" id="KW-0812">Transmembrane</keyword>
<dbReference type="PROSITE" id="PS51257">
    <property type="entry name" value="PROKAR_LIPOPROTEIN"/>
    <property type="match status" value="1"/>
</dbReference>
<evidence type="ECO:0000313" key="9">
    <source>
        <dbReference type="EMBL" id="RWZ78236.1"/>
    </source>
</evidence>
<feature type="transmembrane region" description="Helical" evidence="6">
    <location>
        <begin position="322"/>
        <end position="340"/>
    </location>
</feature>
<sequence>MQLWRLRQRIHVSWVIALGCLFFVVGVWLAQYVPLSAWWMVAAGLLAVFGVWRRQVFILPCIVVAGLLFGICYGSIISKGLAVYKPLIGAQVRLEGTVKQDPSTTAKGLVVLQLDHVRYESKDMPGVIWVSVLGDSEAKRGDIVVVSGKATTGFGTMALTMFMAKIVSVRYPQPGDIGRVVRDWFAEAIRKGIPEPEASLGIGYLTGQKSALPPDLATALQIAGLTHIIVASGYNLTILVRLARRAFVKISKFLAVFSSGIMIMGFIAMTGLSPSMTRAGLVSGLSLLTWYYGRKFHPFVLLPFAAAITVLFQPSYAWGDLGWQLSFAAFAAVMIVGPLFQNYFFGEKKPGVIRQVLGETVAAYVMTIPIVVPAFGVLSNVAIPANLLIVPLVPLAMLLTFIVGVTALAIPPIVTYVGLPANWLLEYMTFTAQYLAGLPWAQTKVNPTWWMIAAYIVALVTICVYMQRKTKFSLRGVNIVE</sequence>
<evidence type="ECO:0000256" key="1">
    <source>
        <dbReference type="ARBA" id="ARBA00004651"/>
    </source>
</evidence>
<comment type="caution">
    <text evidence="9">The sequence shown here is derived from an EMBL/GenBank/DDBJ whole genome shotgun (WGS) entry which is preliminary data.</text>
</comment>
<dbReference type="InterPro" id="IPR004477">
    <property type="entry name" value="ComEC_N"/>
</dbReference>
<feature type="transmembrane region" description="Helical" evidence="6">
    <location>
        <begin position="299"/>
        <end position="316"/>
    </location>
</feature>
<feature type="transmembrane region" description="Helical" evidence="6">
    <location>
        <begin position="219"/>
        <end position="240"/>
    </location>
</feature>
<evidence type="ECO:0000256" key="2">
    <source>
        <dbReference type="ARBA" id="ARBA00022475"/>
    </source>
</evidence>
<keyword evidence="10" id="KW-1185">Reference proteome</keyword>
<feature type="transmembrane region" description="Helical" evidence="6">
    <location>
        <begin position="252"/>
        <end position="269"/>
    </location>
</feature>
<dbReference type="EMBL" id="SCKX01000001">
    <property type="protein sequence ID" value="RWZ78236.1"/>
    <property type="molecule type" value="Genomic_DNA"/>
</dbReference>
<proteinExistence type="predicted"/>
<feature type="transmembrane region" description="Helical" evidence="6">
    <location>
        <begin position="36"/>
        <end position="52"/>
    </location>
</feature>
<organism evidence="9 10">
    <name type="scientific">Candidatus Microsaccharimonas sossegonensis</name>
    <dbReference type="NCBI Taxonomy" id="2506948"/>
    <lineage>
        <taxon>Bacteria</taxon>
        <taxon>Candidatus Saccharimonadota</taxon>
        <taxon>Candidatus Saccharimonadia</taxon>
        <taxon>Candidatus Saccharimonadales</taxon>
        <taxon>Candidatus Saccharimonadaceae</taxon>
        <taxon>Candidatus Microsaccharimonas</taxon>
    </lineage>
</organism>
<evidence type="ECO:0000256" key="6">
    <source>
        <dbReference type="SAM" id="Phobius"/>
    </source>
</evidence>
<dbReference type="Pfam" id="PF13567">
    <property type="entry name" value="DUF4131"/>
    <property type="match status" value="1"/>
</dbReference>
<accession>A0A4Q0AGX8</accession>
<feature type="transmembrane region" description="Helical" evidence="6">
    <location>
        <begin position="12"/>
        <end position="30"/>
    </location>
</feature>
<dbReference type="AlphaFoldDB" id="A0A4Q0AGX8"/>
<feature type="transmembrane region" description="Helical" evidence="6">
    <location>
        <begin position="448"/>
        <end position="466"/>
    </location>
</feature>
<dbReference type="NCBIfam" id="TIGR00360">
    <property type="entry name" value="ComEC_N-term"/>
    <property type="match status" value="1"/>
</dbReference>
<dbReference type="PANTHER" id="PTHR30619">
    <property type="entry name" value="DNA INTERNALIZATION/COMPETENCE PROTEIN COMEC/REC2"/>
    <property type="match status" value="1"/>
</dbReference>
<dbReference type="InterPro" id="IPR052159">
    <property type="entry name" value="Competence_DNA_uptake"/>
</dbReference>
<feature type="domain" description="ComEC/Rec2-related protein" evidence="7">
    <location>
        <begin position="205"/>
        <end position="468"/>
    </location>
</feature>